<dbReference type="OrthoDB" id="10057795at2759"/>
<protein>
    <recommendedName>
        <fullName evidence="4">Dystrophin</fullName>
    </recommendedName>
</protein>
<keyword evidence="3" id="KW-1185">Reference proteome</keyword>
<evidence type="ECO:0008006" key="4">
    <source>
        <dbReference type="Google" id="ProtNLM"/>
    </source>
</evidence>
<evidence type="ECO:0000313" key="3">
    <source>
        <dbReference type="Proteomes" id="UP000000311"/>
    </source>
</evidence>
<dbReference type="InParanoid" id="E2A0P7"/>
<name>E2A0P7_CAMFO</name>
<dbReference type="STRING" id="104421.E2A0P7"/>
<proteinExistence type="predicted"/>
<organism evidence="3">
    <name type="scientific">Camponotus floridanus</name>
    <name type="common">Florida carpenter ant</name>
    <dbReference type="NCBI Taxonomy" id="104421"/>
    <lineage>
        <taxon>Eukaryota</taxon>
        <taxon>Metazoa</taxon>
        <taxon>Ecdysozoa</taxon>
        <taxon>Arthropoda</taxon>
        <taxon>Hexapoda</taxon>
        <taxon>Insecta</taxon>
        <taxon>Pterygota</taxon>
        <taxon>Neoptera</taxon>
        <taxon>Endopterygota</taxon>
        <taxon>Hymenoptera</taxon>
        <taxon>Apocrita</taxon>
        <taxon>Aculeata</taxon>
        <taxon>Formicoidea</taxon>
        <taxon>Formicidae</taxon>
        <taxon>Formicinae</taxon>
        <taxon>Camponotus</taxon>
    </lineage>
</organism>
<sequence length="208" mass="22267">METSLMSECSLCFPMRRERINFRHVGGQPQEIRPADFYDTMRHALMEIWFCFPVTEVERSVGTAAPGAAGAAAGGSRGLSPSPAPSSPSTPVATSSPSVSSASSSPSPSTSASALVAGLDKSVLQIRDWLTVEEGMLRQQSVVVGDVDEIMHLLDKQKTELVKKGIAKKSRQTSRLYNHVAVDCTRAFLHDSCSDLTGDGSGRVKVRA</sequence>
<accession>E2A0P7</accession>
<feature type="region of interest" description="Disordered" evidence="1">
    <location>
        <begin position="66"/>
        <end position="112"/>
    </location>
</feature>
<evidence type="ECO:0000256" key="1">
    <source>
        <dbReference type="SAM" id="MobiDB-lite"/>
    </source>
</evidence>
<dbReference type="AlphaFoldDB" id="E2A0P7"/>
<reference evidence="2 3" key="1">
    <citation type="journal article" date="2010" name="Science">
        <title>Genomic comparison of the ants Camponotus floridanus and Harpegnathos saltator.</title>
        <authorList>
            <person name="Bonasio R."/>
            <person name="Zhang G."/>
            <person name="Ye C."/>
            <person name="Mutti N.S."/>
            <person name="Fang X."/>
            <person name="Qin N."/>
            <person name="Donahue G."/>
            <person name="Yang P."/>
            <person name="Li Q."/>
            <person name="Li C."/>
            <person name="Zhang P."/>
            <person name="Huang Z."/>
            <person name="Berger S.L."/>
            <person name="Reinberg D."/>
            <person name="Wang J."/>
            <person name="Liebig J."/>
        </authorList>
    </citation>
    <scope>NUCLEOTIDE SEQUENCE [LARGE SCALE GENOMIC DNA]</scope>
    <source>
        <strain evidence="3">C129</strain>
    </source>
</reference>
<feature type="compositionally biased region" description="Low complexity" evidence="1">
    <location>
        <begin position="89"/>
        <end position="112"/>
    </location>
</feature>
<evidence type="ECO:0000313" key="2">
    <source>
        <dbReference type="EMBL" id="EFN72950.1"/>
    </source>
</evidence>
<dbReference type="EMBL" id="GL435626">
    <property type="protein sequence ID" value="EFN72950.1"/>
    <property type="molecule type" value="Genomic_DNA"/>
</dbReference>
<dbReference type="Proteomes" id="UP000000311">
    <property type="component" value="Unassembled WGS sequence"/>
</dbReference>
<gene>
    <name evidence="2" type="ORF">EAG_11242</name>
</gene>